<dbReference type="Proteomes" id="UP001497482">
    <property type="component" value="Chromosome 6"/>
</dbReference>
<dbReference type="InterPro" id="IPR014940">
    <property type="entry name" value="BAAT_C"/>
</dbReference>
<keyword evidence="5" id="KW-1185">Reference proteome</keyword>
<proteinExistence type="predicted"/>
<gene>
    <name evidence="4" type="ORF">KC01_LOCUS34914</name>
</gene>
<reference evidence="4 5" key="1">
    <citation type="submission" date="2024-04" db="EMBL/GenBank/DDBJ databases">
        <authorList>
            <person name="Waldvogel A.-M."/>
            <person name="Schoenle A."/>
        </authorList>
    </citation>
    <scope>NUCLEOTIDE SEQUENCE [LARGE SCALE GENOMIC DNA]</scope>
</reference>
<dbReference type="AlphaFoldDB" id="A0AAV2M3I1"/>
<organism evidence="4 5">
    <name type="scientific">Knipowitschia caucasica</name>
    <name type="common">Caucasian dwarf goby</name>
    <name type="synonym">Pomatoschistus caucasicus</name>
    <dbReference type="NCBI Taxonomy" id="637954"/>
    <lineage>
        <taxon>Eukaryota</taxon>
        <taxon>Metazoa</taxon>
        <taxon>Chordata</taxon>
        <taxon>Craniata</taxon>
        <taxon>Vertebrata</taxon>
        <taxon>Euteleostomi</taxon>
        <taxon>Actinopterygii</taxon>
        <taxon>Neopterygii</taxon>
        <taxon>Teleostei</taxon>
        <taxon>Neoteleostei</taxon>
        <taxon>Acanthomorphata</taxon>
        <taxon>Gobiaria</taxon>
        <taxon>Gobiiformes</taxon>
        <taxon>Gobioidei</taxon>
        <taxon>Gobiidae</taxon>
        <taxon>Gobiinae</taxon>
        <taxon>Knipowitschia</taxon>
    </lineage>
</organism>
<dbReference type="SUPFAM" id="SSF53474">
    <property type="entry name" value="alpha/beta-Hydrolases"/>
    <property type="match status" value="1"/>
</dbReference>
<dbReference type="Gene3D" id="2.60.40.2240">
    <property type="entry name" value="Acyl-CoA thioester hydrolase/BAAT N-terminal domain"/>
    <property type="match status" value="1"/>
</dbReference>
<dbReference type="EMBL" id="OZ035828">
    <property type="protein sequence ID" value="CAL1607903.1"/>
    <property type="molecule type" value="Genomic_DNA"/>
</dbReference>
<dbReference type="InterPro" id="IPR006862">
    <property type="entry name" value="Thio_Ohase/aa_AcTrfase"/>
</dbReference>
<evidence type="ECO:0000259" key="3">
    <source>
        <dbReference type="Pfam" id="PF08840"/>
    </source>
</evidence>
<feature type="region of interest" description="Disordered" evidence="1">
    <location>
        <begin position="50"/>
        <end position="115"/>
    </location>
</feature>
<dbReference type="Pfam" id="PF04775">
    <property type="entry name" value="Bile_Hydr_Trans"/>
    <property type="match status" value="1"/>
</dbReference>
<evidence type="ECO:0000259" key="2">
    <source>
        <dbReference type="Pfam" id="PF04775"/>
    </source>
</evidence>
<feature type="domain" description="Acyl-CoA thioester hydrolase/bile acid-CoA amino acid N-acetyltransferase" evidence="2">
    <location>
        <begin position="122"/>
        <end position="263"/>
    </location>
</feature>
<protein>
    <submittedName>
        <fullName evidence="4">Uncharacterized protein</fullName>
    </submittedName>
</protein>
<evidence type="ECO:0000313" key="5">
    <source>
        <dbReference type="Proteomes" id="UP001497482"/>
    </source>
</evidence>
<sequence length="540" mass="59202">MTLVHPVYISPFNTHPLLLGQDLLNRFKPLIDYQRLKIWTQVREPLPIPRPLGENHRYSIDAPPTNGPQPAAAQPETDQGTPTTARTPRARPPTSTGVLARHSSSSSPAPLLTSDPRRALIDERIRIGARFLPPLAPVTLQTQMVSEDGDLWTSHAHYTTDAHGALSLCTDASVGGSFVGLEPMGLFWSLQPAPGGREGLRQVKNILLPTVKLRKQNMQTPYVCDVSLLEGHVSPELRGPVLASVSTERWYMAPGVTRHDVRQNGLVGTLFLPPGPGPFPAMLDLWGMGGGLVEYRSALLASRGYASFALAYFRHKDLPGPLTTINVGNAYFKGAFQFLQDHEKVCGDRVGILGLSYGVYLALRISTLPGVKPSCLICINGPIGSTTALIDDGGKPEPFEINRTHWKVNAEGHYMFKEVSHPDNVLQSSKVKIEEIPCPVMYIEGKDDTNSNSAANADTLERSLKACGKGHLLTRLSYPGAGHLIEPPFSPNARISLWSVKPEKLFTVWGGHLAPHAAAQEDSWRKMHQFMERHLRGERA</sequence>
<dbReference type="GO" id="GO:0006637">
    <property type="term" value="P:acyl-CoA metabolic process"/>
    <property type="evidence" value="ECO:0007669"/>
    <property type="project" value="TreeGrafter"/>
</dbReference>
<dbReference type="InterPro" id="IPR042490">
    <property type="entry name" value="Thio_Ohase/BAAT_N"/>
</dbReference>
<dbReference type="GO" id="GO:0047617">
    <property type="term" value="F:fatty acyl-CoA hydrolase activity"/>
    <property type="evidence" value="ECO:0007669"/>
    <property type="project" value="TreeGrafter"/>
</dbReference>
<accession>A0AAV2M3I1</accession>
<dbReference type="Pfam" id="PF08840">
    <property type="entry name" value="BAAT_C"/>
    <property type="match status" value="1"/>
</dbReference>
<dbReference type="Gene3D" id="3.40.50.1820">
    <property type="entry name" value="alpha/beta hydrolase"/>
    <property type="match status" value="1"/>
</dbReference>
<evidence type="ECO:0000256" key="1">
    <source>
        <dbReference type="SAM" id="MobiDB-lite"/>
    </source>
</evidence>
<dbReference type="GO" id="GO:0006631">
    <property type="term" value="P:fatty acid metabolic process"/>
    <property type="evidence" value="ECO:0007669"/>
    <property type="project" value="TreeGrafter"/>
</dbReference>
<dbReference type="FunFam" id="3.40.50.1820:FF:000024">
    <property type="entry name" value="acyl-coenzyme A thioesterase 4"/>
    <property type="match status" value="1"/>
</dbReference>
<evidence type="ECO:0000313" key="4">
    <source>
        <dbReference type="EMBL" id="CAL1607903.1"/>
    </source>
</evidence>
<feature type="domain" description="BAAT/Acyl-CoA thioester hydrolase C-terminal" evidence="3">
    <location>
        <begin position="331"/>
        <end position="536"/>
    </location>
</feature>
<dbReference type="PANTHER" id="PTHR10824:SF36">
    <property type="entry name" value="ACYL-COA THIOESTERASE 17-RELATED"/>
    <property type="match status" value="1"/>
</dbReference>
<dbReference type="PANTHER" id="PTHR10824">
    <property type="entry name" value="ACYL-COENZYME A THIOESTERASE-RELATED"/>
    <property type="match status" value="1"/>
</dbReference>
<name>A0AAV2M3I1_KNICA</name>
<dbReference type="InterPro" id="IPR029058">
    <property type="entry name" value="AB_hydrolase_fold"/>
</dbReference>